<evidence type="ECO:0000256" key="5">
    <source>
        <dbReference type="SAM" id="MobiDB-lite"/>
    </source>
</evidence>
<gene>
    <name evidence="7" type="ORF">EHS24_000626</name>
</gene>
<feature type="compositionally biased region" description="Pro residues" evidence="5">
    <location>
        <begin position="590"/>
        <end position="599"/>
    </location>
</feature>
<feature type="compositionally biased region" description="Low complexity" evidence="5">
    <location>
        <begin position="494"/>
        <end position="521"/>
    </location>
</feature>
<protein>
    <recommendedName>
        <fullName evidence="6">C2H2-type domain-containing protein</fullName>
    </recommendedName>
</protein>
<feature type="compositionally biased region" description="Basic and acidic residues" evidence="5">
    <location>
        <begin position="245"/>
        <end position="272"/>
    </location>
</feature>
<dbReference type="OrthoDB" id="10018191at2759"/>
<dbReference type="GO" id="GO:0000978">
    <property type="term" value="F:RNA polymerase II cis-regulatory region sequence-specific DNA binding"/>
    <property type="evidence" value="ECO:0007669"/>
    <property type="project" value="TreeGrafter"/>
</dbReference>
<evidence type="ECO:0000256" key="4">
    <source>
        <dbReference type="PROSITE-ProRule" id="PRU00042"/>
    </source>
</evidence>
<feature type="compositionally biased region" description="Polar residues" evidence="5">
    <location>
        <begin position="625"/>
        <end position="636"/>
    </location>
</feature>
<feature type="domain" description="C2H2-type" evidence="6">
    <location>
        <begin position="198"/>
        <end position="225"/>
    </location>
</feature>
<reference evidence="7 8" key="1">
    <citation type="submission" date="2018-11" db="EMBL/GenBank/DDBJ databases">
        <title>Genome sequence of Apiotrichum porosum DSM 27194.</title>
        <authorList>
            <person name="Aliyu H."/>
            <person name="Gorte O."/>
            <person name="Ochsenreither K."/>
        </authorList>
    </citation>
    <scope>NUCLEOTIDE SEQUENCE [LARGE SCALE GENOMIC DNA]</scope>
    <source>
        <strain evidence="7 8">DSM 27194</strain>
    </source>
</reference>
<accession>A0A427YAB8</accession>
<dbReference type="Proteomes" id="UP000279236">
    <property type="component" value="Unassembled WGS sequence"/>
</dbReference>
<dbReference type="GO" id="GO:0000981">
    <property type="term" value="F:DNA-binding transcription factor activity, RNA polymerase II-specific"/>
    <property type="evidence" value="ECO:0007669"/>
    <property type="project" value="TreeGrafter"/>
</dbReference>
<feature type="region of interest" description="Disordered" evidence="5">
    <location>
        <begin position="1"/>
        <end position="149"/>
    </location>
</feature>
<keyword evidence="8" id="KW-1185">Reference proteome</keyword>
<feature type="compositionally biased region" description="Basic and acidic residues" evidence="5">
    <location>
        <begin position="571"/>
        <end position="580"/>
    </location>
</feature>
<dbReference type="SMART" id="SM00355">
    <property type="entry name" value="ZnF_C2H2"/>
    <property type="match status" value="2"/>
</dbReference>
<feature type="compositionally biased region" description="Low complexity" evidence="5">
    <location>
        <begin position="367"/>
        <end position="380"/>
    </location>
</feature>
<feature type="compositionally biased region" description="Basic and acidic residues" evidence="5">
    <location>
        <begin position="665"/>
        <end position="682"/>
    </location>
</feature>
<evidence type="ECO:0000259" key="6">
    <source>
        <dbReference type="PROSITE" id="PS50157"/>
    </source>
</evidence>
<feature type="compositionally biased region" description="Pro residues" evidence="5">
    <location>
        <begin position="420"/>
        <end position="429"/>
    </location>
</feature>
<keyword evidence="2 4" id="KW-0863">Zinc-finger</keyword>
<dbReference type="PANTHER" id="PTHR23235:SF120">
    <property type="entry name" value="KRUPPEL-LIKE FACTOR 15"/>
    <property type="match status" value="1"/>
</dbReference>
<organism evidence="7 8">
    <name type="scientific">Apiotrichum porosum</name>
    <dbReference type="NCBI Taxonomy" id="105984"/>
    <lineage>
        <taxon>Eukaryota</taxon>
        <taxon>Fungi</taxon>
        <taxon>Dikarya</taxon>
        <taxon>Basidiomycota</taxon>
        <taxon>Agaricomycotina</taxon>
        <taxon>Tremellomycetes</taxon>
        <taxon>Trichosporonales</taxon>
        <taxon>Trichosporonaceae</taxon>
        <taxon>Apiotrichum</taxon>
    </lineage>
</organism>
<dbReference type="SUPFAM" id="SSF57667">
    <property type="entry name" value="beta-beta-alpha zinc fingers"/>
    <property type="match status" value="1"/>
</dbReference>
<comment type="caution">
    <text evidence="7">The sequence shown here is derived from an EMBL/GenBank/DDBJ whole genome shotgun (WGS) entry which is preliminary data.</text>
</comment>
<keyword evidence="1" id="KW-0479">Metal-binding</keyword>
<dbReference type="GeneID" id="39585169"/>
<dbReference type="STRING" id="105984.A0A427YAB8"/>
<dbReference type="InterPro" id="IPR036236">
    <property type="entry name" value="Znf_C2H2_sf"/>
</dbReference>
<dbReference type="Pfam" id="PF00096">
    <property type="entry name" value="zf-C2H2"/>
    <property type="match status" value="2"/>
</dbReference>
<evidence type="ECO:0000256" key="1">
    <source>
        <dbReference type="ARBA" id="ARBA00022723"/>
    </source>
</evidence>
<dbReference type="Gene3D" id="3.30.160.60">
    <property type="entry name" value="Classic Zinc Finger"/>
    <property type="match status" value="2"/>
</dbReference>
<evidence type="ECO:0000313" key="7">
    <source>
        <dbReference type="EMBL" id="RSH88099.1"/>
    </source>
</evidence>
<evidence type="ECO:0000313" key="8">
    <source>
        <dbReference type="Proteomes" id="UP000279236"/>
    </source>
</evidence>
<dbReference type="FunFam" id="3.30.160.60:FF:002343">
    <property type="entry name" value="Zinc finger protein 33A"/>
    <property type="match status" value="1"/>
</dbReference>
<keyword evidence="3" id="KW-0862">Zinc</keyword>
<proteinExistence type="predicted"/>
<feature type="compositionally biased region" description="Low complexity" evidence="5">
    <location>
        <begin position="533"/>
        <end position="542"/>
    </location>
</feature>
<evidence type="ECO:0000256" key="3">
    <source>
        <dbReference type="ARBA" id="ARBA00022833"/>
    </source>
</evidence>
<feature type="region of interest" description="Disordered" evidence="5">
    <location>
        <begin position="242"/>
        <end position="682"/>
    </location>
</feature>
<dbReference type="AlphaFoldDB" id="A0A427YAB8"/>
<dbReference type="GO" id="GO:0008270">
    <property type="term" value="F:zinc ion binding"/>
    <property type="evidence" value="ECO:0007669"/>
    <property type="project" value="UniProtKB-KW"/>
</dbReference>
<dbReference type="EMBL" id="RSCE01000001">
    <property type="protein sequence ID" value="RSH88099.1"/>
    <property type="molecule type" value="Genomic_DNA"/>
</dbReference>
<evidence type="ECO:0000256" key="2">
    <source>
        <dbReference type="ARBA" id="ARBA00022771"/>
    </source>
</evidence>
<name>A0A427YAB8_9TREE</name>
<dbReference type="InterPro" id="IPR013087">
    <property type="entry name" value="Znf_C2H2_type"/>
</dbReference>
<dbReference type="PANTHER" id="PTHR23235">
    <property type="entry name" value="KRUEPPEL-LIKE TRANSCRIPTION FACTOR"/>
    <property type="match status" value="1"/>
</dbReference>
<feature type="domain" description="C2H2-type" evidence="6">
    <location>
        <begin position="167"/>
        <end position="197"/>
    </location>
</feature>
<dbReference type="PROSITE" id="PS50157">
    <property type="entry name" value="ZINC_FINGER_C2H2_2"/>
    <property type="match status" value="2"/>
</dbReference>
<feature type="compositionally biased region" description="Pro residues" evidence="5">
    <location>
        <begin position="280"/>
        <end position="301"/>
    </location>
</feature>
<sequence>MSLTTTAPLSLPPHAALDRPHTSSMSYPPTDDRTSYQGYYSRPAPGSAHGAPPPEAPSPERLHSAGTGAAYAKGAPPPQSPSQVYAPHELGPAPGSSHGYPAQSLTPMSGSAGYPPQPPAPYYGMPGQNQDPNLPSPPPTANARPPTNYTVDGAPIVPVGISGGKMFRCRGFGECDKVFTRSEHLARHVRKHTGERPFPCHCGKAFSRLDNLRQHAATVHADQTQLNEAMLTSLASVHAALSQRANRDQRRRGEVVEVPKNAVERPRGERGSKSAGGAAVPPPGGVYPPPGYHPQQWGPPPDHTRPRTAGNSWMEYGGYVGVPGEQGPPGTAGSVGYADDAGPSRRPPSAGYPHAGYYSEPPPPPSSHGRPPTANAPPGTAGSGYGTADESSYRPVSSNGREMPVPGHYADSEPPTSAHGPPPHSPMYPHPAAAVPTAGNWTSPPAHHAGYPPADPSMYPQGAVPPAEGQHPYPPGHPQEGQGYGPPPPGSSGGYYYPAQQGHGYYAQQSPAQQQQATFPSAVPPPPPGSAGGQPPAGAYPPNYAPPGESPFQYNAGGPYPYPGYDGRKRRAEDEAGGERKHSRNSNDGAPPPDQPRQPGPHGEMWFPSASERRSSLAISALLGSPQQDTQHSRPNTGDVPPRGPYPYPGAAQYDERAGVPGGVPRERPGTTDDKGKVLIAE</sequence>
<dbReference type="RefSeq" id="XP_028480307.1">
    <property type="nucleotide sequence ID" value="XM_028616450.1"/>
</dbReference>